<reference evidence="3 4" key="1">
    <citation type="submission" date="2014-04" db="EMBL/GenBank/DDBJ databases">
        <title>Evolutionary Origins and Diversification of the Mycorrhizal Mutualists.</title>
        <authorList>
            <consortium name="DOE Joint Genome Institute"/>
            <consortium name="Mycorrhizal Genomics Consortium"/>
            <person name="Kohler A."/>
            <person name="Kuo A."/>
            <person name="Nagy L.G."/>
            <person name="Floudas D."/>
            <person name="Copeland A."/>
            <person name="Barry K.W."/>
            <person name="Cichocki N."/>
            <person name="Veneault-Fourrey C."/>
            <person name="LaButti K."/>
            <person name="Lindquist E.A."/>
            <person name="Lipzen A."/>
            <person name="Lundell T."/>
            <person name="Morin E."/>
            <person name="Murat C."/>
            <person name="Riley R."/>
            <person name="Ohm R."/>
            <person name="Sun H."/>
            <person name="Tunlid A."/>
            <person name="Henrissat B."/>
            <person name="Grigoriev I.V."/>
            <person name="Hibbett D.S."/>
            <person name="Martin F."/>
        </authorList>
    </citation>
    <scope>NUCLEOTIDE SEQUENCE [LARGE SCALE GENOMIC DNA]</scope>
    <source>
        <strain evidence="3 4">MD-312</strain>
    </source>
</reference>
<dbReference type="HOGENOM" id="CLU_683456_0_0_1"/>
<dbReference type="Proteomes" id="UP000053820">
    <property type="component" value="Unassembled WGS sequence"/>
</dbReference>
<sequence length="403" mass="44799">MSRHFELAAPPASSDGLYFVSIGSFVSPGSSRLERMAPSHSDALASETLPVSSRASSNLASGKTRSSRKRKRKVYANAAYAVREPKCAFGSDPVEFREQCSNLSSIPVALRKIYKKDWHNHVLLAHTYCQSAPILIEVDSTLKIIRAFTEGEAKKQDVEDRVLKVGWTPSRRPVQYFWSVQDFVKGLIGALRGHQFLSQIGILHRDVSENNIVLAFHPDKPRGLLIDFDMAVKIPEKSDTMPATCPLDRAPQSAPETSSSCDYKVKRADTVPYMSVNILLGFGKPHSYFDDVESFFYVLLLIFLSYNGLLPEKELLADHITPWPAGYQKWAGSLADAGPSGRTSGSTRRSKQLPIQRPKREAGYLSSLWMTYAYGDTAHIQSLPHLVPDEDGEDIIQIVIVTV</sequence>
<dbReference type="PANTHER" id="PTHR38248">
    <property type="entry name" value="FUNK1 6"/>
    <property type="match status" value="1"/>
</dbReference>
<dbReference type="EMBL" id="KN839950">
    <property type="protein sequence ID" value="KIJ58349.1"/>
    <property type="molecule type" value="Genomic_DNA"/>
</dbReference>
<dbReference type="PROSITE" id="PS50011">
    <property type="entry name" value="PROTEIN_KINASE_DOM"/>
    <property type="match status" value="1"/>
</dbReference>
<dbReference type="AlphaFoldDB" id="A0A0C9UZ93"/>
<keyword evidence="4" id="KW-1185">Reference proteome</keyword>
<evidence type="ECO:0000259" key="2">
    <source>
        <dbReference type="PROSITE" id="PS50011"/>
    </source>
</evidence>
<dbReference type="PANTHER" id="PTHR38248:SF2">
    <property type="entry name" value="FUNK1 11"/>
    <property type="match status" value="1"/>
</dbReference>
<feature type="domain" description="Protein kinase" evidence="2">
    <location>
        <begin position="53"/>
        <end position="403"/>
    </location>
</feature>
<dbReference type="InterPro" id="IPR011009">
    <property type="entry name" value="Kinase-like_dom_sf"/>
</dbReference>
<dbReference type="GO" id="GO:0004672">
    <property type="term" value="F:protein kinase activity"/>
    <property type="evidence" value="ECO:0007669"/>
    <property type="project" value="InterPro"/>
</dbReference>
<name>A0A0C9UZ93_9AGAM</name>
<dbReference type="Pfam" id="PF17667">
    <property type="entry name" value="Pkinase_fungal"/>
    <property type="match status" value="1"/>
</dbReference>
<dbReference type="OrthoDB" id="5569250at2759"/>
<dbReference type="InterPro" id="IPR008266">
    <property type="entry name" value="Tyr_kinase_AS"/>
</dbReference>
<dbReference type="PROSITE" id="PS00109">
    <property type="entry name" value="PROTEIN_KINASE_TYR"/>
    <property type="match status" value="1"/>
</dbReference>
<dbReference type="InterPro" id="IPR040976">
    <property type="entry name" value="Pkinase_fungal"/>
</dbReference>
<organism evidence="3 4">
    <name type="scientific">Hydnomerulius pinastri MD-312</name>
    <dbReference type="NCBI Taxonomy" id="994086"/>
    <lineage>
        <taxon>Eukaryota</taxon>
        <taxon>Fungi</taxon>
        <taxon>Dikarya</taxon>
        <taxon>Basidiomycota</taxon>
        <taxon>Agaricomycotina</taxon>
        <taxon>Agaricomycetes</taxon>
        <taxon>Agaricomycetidae</taxon>
        <taxon>Boletales</taxon>
        <taxon>Boletales incertae sedis</taxon>
        <taxon>Leucogyrophana</taxon>
    </lineage>
</organism>
<evidence type="ECO:0000256" key="1">
    <source>
        <dbReference type="SAM" id="MobiDB-lite"/>
    </source>
</evidence>
<proteinExistence type="predicted"/>
<dbReference type="GO" id="GO:0005524">
    <property type="term" value="F:ATP binding"/>
    <property type="evidence" value="ECO:0007669"/>
    <property type="project" value="InterPro"/>
</dbReference>
<protein>
    <recommendedName>
        <fullName evidence="2">Protein kinase domain-containing protein</fullName>
    </recommendedName>
</protein>
<dbReference type="SUPFAM" id="SSF56112">
    <property type="entry name" value="Protein kinase-like (PK-like)"/>
    <property type="match status" value="1"/>
</dbReference>
<gene>
    <name evidence="3" type="ORF">HYDPIDRAFT_34270</name>
</gene>
<evidence type="ECO:0000313" key="4">
    <source>
        <dbReference type="Proteomes" id="UP000053820"/>
    </source>
</evidence>
<dbReference type="InterPro" id="IPR000719">
    <property type="entry name" value="Prot_kinase_dom"/>
</dbReference>
<dbReference type="Gene3D" id="1.10.510.10">
    <property type="entry name" value="Transferase(Phosphotransferase) domain 1"/>
    <property type="match status" value="1"/>
</dbReference>
<evidence type="ECO:0000313" key="3">
    <source>
        <dbReference type="EMBL" id="KIJ58349.1"/>
    </source>
</evidence>
<feature type="region of interest" description="Disordered" evidence="1">
    <location>
        <begin position="336"/>
        <end position="358"/>
    </location>
</feature>
<accession>A0A0C9UZ93</accession>